<dbReference type="Gene3D" id="3.40.30.120">
    <property type="match status" value="1"/>
</dbReference>
<dbReference type="EMBL" id="KN824888">
    <property type="protein sequence ID" value="KIK98566.1"/>
    <property type="molecule type" value="Genomic_DNA"/>
</dbReference>
<evidence type="ECO:0000256" key="3">
    <source>
        <dbReference type="ARBA" id="ARBA00022827"/>
    </source>
</evidence>
<dbReference type="PANTHER" id="PTHR43004:SF19">
    <property type="entry name" value="BINDING MONOOXYGENASE, PUTATIVE (JCVI)-RELATED"/>
    <property type="match status" value="1"/>
</dbReference>
<reference evidence="7" key="2">
    <citation type="submission" date="2015-01" db="EMBL/GenBank/DDBJ databases">
        <title>Evolutionary Origins and Diversification of the Mycorrhizal Mutualists.</title>
        <authorList>
            <consortium name="DOE Joint Genome Institute"/>
            <consortium name="Mycorrhizal Genomics Consortium"/>
            <person name="Kohler A."/>
            <person name="Kuo A."/>
            <person name="Nagy L.G."/>
            <person name="Floudas D."/>
            <person name="Copeland A."/>
            <person name="Barry K.W."/>
            <person name="Cichocki N."/>
            <person name="Veneault-Fourrey C."/>
            <person name="LaButti K."/>
            <person name="Lindquist E.A."/>
            <person name="Lipzen A."/>
            <person name="Lundell T."/>
            <person name="Morin E."/>
            <person name="Murat C."/>
            <person name="Riley R."/>
            <person name="Ohm R."/>
            <person name="Sun H."/>
            <person name="Tunlid A."/>
            <person name="Henrissat B."/>
            <person name="Grigoriev I.V."/>
            <person name="Hibbett D.S."/>
            <person name="Martin F."/>
        </authorList>
    </citation>
    <scope>NUCLEOTIDE SEQUENCE [LARGE SCALE GENOMIC DNA]</scope>
    <source>
        <strain evidence="7">Ve08.2h10</strain>
    </source>
</reference>
<feature type="domain" description="FAD-binding" evidence="5">
    <location>
        <begin position="6"/>
        <end position="356"/>
    </location>
</feature>
<dbReference type="PRINTS" id="PR00420">
    <property type="entry name" value="RNGMNOXGNASE"/>
</dbReference>
<protein>
    <recommendedName>
        <fullName evidence="5">FAD-binding domain-containing protein</fullName>
    </recommendedName>
</protein>
<dbReference type="Gene3D" id="3.30.70.2450">
    <property type="match status" value="1"/>
</dbReference>
<evidence type="ECO:0000256" key="4">
    <source>
        <dbReference type="ARBA" id="ARBA00023002"/>
    </source>
</evidence>
<dbReference type="InterPro" id="IPR036188">
    <property type="entry name" value="FAD/NAD-bd_sf"/>
</dbReference>
<organism evidence="6 7">
    <name type="scientific">Paxillus rubicundulus Ve08.2h10</name>
    <dbReference type="NCBI Taxonomy" id="930991"/>
    <lineage>
        <taxon>Eukaryota</taxon>
        <taxon>Fungi</taxon>
        <taxon>Dikarya</taxon>
        <taxon>Basidiomycota</taxon>
        <taxon>Agaricomycotina</taxon>
        <taxon>Agaricomycetes</taxon>
        <taxon>Agaricomycetidae</taxon>
        <taxon>Boletales</taxon>
        <taxon>Paxilineae</taxon>
        <taxon>Paxillaceae</taxon>
        <taxon>Paxillus</taxon>
    </lineage>
</organism>
<accession>A0A0D0E362</accession>
<reference evidence="6 7" key="1">
    <citation type="submission" date="2014-04" db="EMBL/GenBank/DDBJ databases">
        <authorList>
            <consortium name="DOE Joint Genome Institute"/>
            <person name="Kuo A."/>
            <person name="Kohler A."/>
            <person name="Jargeat P."/>
            <person name="Nagy L.G."/>
            <person name="Floudas D."/>
            <person name="Copeland A."/>
            <person name="Barry K.W."/>
            <person name="Cichocki N."/>
            <person name="Veneault-Fourrey C."/>
            <person name="LaButti K."/>
            <person name="Lindquist E.A."/>
            <person name="Lipzen A."/>
            <person name="Lundell T."/>
            <person name="Morin E."/>
            <person name="Murat C."/>
            <person name="Sun H."/>
            <person name="Tunlid A."/>
            <person name="Henrissat B."/>
            <person name="Grigoriev I.V."/>
            <person name="Hibbett D.S."/>
            <person name="Martin F."/>
            <person name="Nordberg H.P."/>
            <person name="Cantor M.N."/>
            <person name="Hua S.X."/>
        </authorList>
    </citation>
    <scope>NUCLEOTIDE SEQUENCE [LARGE SCALE GENOMIC DNA]</scope>
    <source>
        <strain evidence="6 7">Ve08.2h10</strain>
    </source>
</reference>
<dbReference type="Proteomes" id="UP000054538">
    <property type="component" value="Unassembled WGS sequence"/>
</dbReference>
<evidence type="ECO:0000313" key="6">
    <source>
        <dbReference type="EMBL" id="KIK98566.1"/>
    </source>
</evidence>
<dbReference type="OrthoDB" id="2690153at2759"/>
<dbReference type="HOGENOM" id="CLU_009665_20_3_1"/>
<evidence type="ECO:0000256" key="1">
    <source>
        <dbReference type="ARBA" id="ARBA00001974"/>
    </source>
</evidence>
<dbReference type="Pfam" id="PF01494">
    <property type="entry name" value="FAD_binding_3"/>
    <property type="match status" value="1"/>
</dbReference>
<dbReference type="InParanoid" id="A0A0D0E362"/>
<keyword evidence="2" id="KW-0285">Flavoprotein</keyword>
<dbReference type="Gene3D" id="3.50.50.60">
    <property type="entry name" value="FAD/NAD(P)-binding domain"/>
    <property type="match status" value="1"/>
</dbReference>
<dbReference type="InterPro" id="IPR050641">
    <property type="entry name" value="RIFMO-like"/>
</dbReference>
<name>A0A0D0E362_9AGAM</name>
<sequence>MTTSTAPVLVAGAGPAGLVAALTLLQNGIPVRIIDKEPQYRIGQRGAGVWPRTFEVFHFLRVPEIYETAKPILPVREYKPGTIEPTKTFSMAPYNEPTPSIPYSNGKLIGQQTLEAILRPYLEKYGCFVELGTELQSFEQDGDRVLAKLIRRTNGQEVSEVLEASHLIGTDGAKGVARKQLGLTFLGETREDMHLVTGDICLEVKGLDRDHWHFFGDKFANLVSLRPTDEIAPDGFQFLVVTKDYDPKQLVADKELLFKSISENIGAEVNFRELVWASEFRPNVRMVDKFGVGRAFVAGDAAHVHSPAGGQGLNSSIQDAFNIAWKLSLVYKCLSPPSLLDTYTTERLPVIAEMLDVTTALLHRTASQDTTLEHALERGKKMNMLGINYRFSPIVKDEFSDAVPVKAYRVLEEGELVAGDRAPDSPGLRVLGRGKDDGETRMFDVFSPTRHTVLVLGPDVESAMDTVDALSMYSRKVLCPVIVLPQASGMGAAGLLDAGTREVEVLVDEAGHAYRAYLAVKGEMRVVVVRPDGVVGAIVHGSEGVMQYLGKIFV</sequence>
<comment type="cofactor">
    <cofactor evidence="1">
        <name>FAD</name>
        <dbReference type="ChEBI" id="CHEBI:57692"/>
    </cofactor>
</comment>
<keyword evidence="7" id="KW-1185">Reference proteome</keyword>
<dbReference type="SUPFAM" id="SSF51905">
    <property type="entry name" value="FAD/NAD(P)-binding domain"/>
    <property type="match status" value="1"/>
</dbReference>
<evidence type="ECO:0000259" key="5">
    <source>
        <dbReference type="Pfam" id="PF01494"/>
    </source>
</evidence>
<keyword evidence="3" id="KW-0274">FAD</keyword>
<gene>
    <name evidence="6" type="ORF">PAXRUDRAFT_133959</name>
</gene>
<keyword evidence="4" id="KW-0560">Oxidoreductase</keyword>
<dbReference type="PANTHER" id="PTHR43004">
    <property type="entry name" value="TRK SYSTEM POTASSIUM UPTAKE PROTEIN"/>
    <property type="match status" value="1"/>
</dbReference>
<proteinExistence type="predicted"/>
<evidence type="ECO:0000256" key="2">
    <source>
        <dbReference type="ARBA" id="ARBA00022630"/>
    </source>
</evidence>
<dbReference type="GO" id="GO:0071949">
    <property type="term" value="F:FAD binding"/>
    <property type="evidence" value="ECO:0007669"/>
    <property type="project" value="InterPro"/>
</dbReference>
<dbReference type="GO" id="GO:0016709">
    <property type="term" value="F:oxidoreductase activity, acting on paired donors, with incorporation or reduction of molecular oxygen, NAD(P)H as one donor, and incorporation of one atom of oxygen"/>
    <property type="evidence" value="ECO:0007669"/>
    <property type="project" value="UniProtKB-ARBA"/>
</dbReference>
<dbReference type="STRING" id="930991.A0A0D0E362"/>
<dbReference type="InterPro" id="IPR002938">
    <property type="entry name" value="FAD-bd"/>
</dbReference>
<dbReference type="AlphaFoldDB" id="A0A0D0E362"/>
<evidence type="ECO:0000313" key="7">
    <source>
        <dbReference type="Proteomes" id="UP000054538"/>
    </source>
</evidence>